<dbReference type="AlphaFoldDB" id="A0A1E4R6D0"/>
<dbReference type="PANTHER" id="PTHR42939">
    <property type="entry name" value="ABC TRANSPORTER ATP-BINDING PROTEIN ALBC-RELATED"/>
    <property type="match status" value="1"/>
</dbReference>
<dbReference type="RefSeq" id="WP_069480961.1">
    <property type="nucleotide sequence ID" value="NZ_JBGOGZ010000001.1"/>
</dbReference>
<feature type="domain" description="ABC transporter" evidence="4">
    <location>
        <begin position="2"/>
        <end position="225"/>
    </location>
</feature>
<evidence type="ECO:0000256" key="3">
    <source>
        <dbReference type="ARBA" id="ARBA00022840"/>
    </source>
</evidence>
<dbReference type="InterPro" id="IPR027417">
    <property type="entry name" value="P-loop_NTPase"/>
</dbReference>
<dbReference type="PROSITE" id="PS50893">
    <property type="entry name" value="ABC_TRANSPORTER_2"/>
    <property type="match status" value="1"/>
</dbReference>
<name>A0A1E4R6D0_9BACI</name>
<evidence type="ECO:0000256" key="2">
    <source>
        <dbReference type="ARBA" id="ARBA00022741"/>
    </source>
</evidence>
<organism evidence="5 6">
    <name type="scientific">Lysinibacillus fusiformis</name>
    <dbReference type="NCBI Taxonomy" id="28031"/>
    <lineage>
        <taxon>Bacteria</taxon>
        <taxon>Bacillati</taxon>
        <taxon>Bacillota</taxon>
        <taxon>Bacilli</taxon>
        <taxon>Bacillales</taxon>
        <taxon>Bacillaceae</taxon>
        <taxon>Lysinibacillus</taxon>
    </lineage>
</organism>
<dbReference type="InterPro" id="IPR003439">
    <property type="entry name" value="ABC_transporter-like_ATP-bd"/>
</dbReference>
<dbReference type="EMBL" id="MECQ01000001">
    <property type="protein sequence ID" value="ODV55928.1"/>
    <property type="molecule type" value="Genomic_DNA"/>
</dbReference>
<reference evidence="5 6" key="1">
    <citation type="submission" date="2016-09" db="EMBL/GenBank/DDBJ databases">
        <title>Draft genome sequence of the soil isolate, Lysinibacillus fusiformis M5, a potential hypoxanthine producer.</title>
        <authorList>
            <person name="Gallegos-Monterrosa R."/>
            <person name="Maroti G."/>
            <person name="Balint B."/>
            <person name="Kovacs A.T."/>
        </authorList>
    </citation>
    <scope>NUCLEOTIDE SEQUENCE [LARGE SCALE GENOMIC DNA]</scope>
    <source>
        <strain evidence="5 6">M5</strain>
    </source>
</reference>
<evidence type="ECO:0000313" key="5">
    <source>
        <dbReference type="EMBL" id="ODV55928.1"/>
    </source>
</evidence>
<keyword evidence="3 5" id="KW-0067">ATP-binding</keyword>
<dbReference type="SUPFAM" id="SSF52540">
    <property type="entry name" value="P-loop containing nucleoside triphosphate hydrolases"/>
    <property type="match status" value="1"/>
</dbReference>
<dbReference type="InterPro" id="IPR051782">
    <property type="entry name" value="ABC_Transporter_VariousFunc"/>
</dbReference>
<dbReference type="SMART" id="SM00382">
    <property type="entry name" value="AAA"/>
    <property type="match status" value="1"/>
</dbReference>
<keyword evidence="1" id="KW-0813">Transport</keyword>
<dbReference type="GO" id="GO:0016887">
    <property type="term" value="F:ATP hydrolysis activity"/>
    <property type="evidence" value="ECO:0007669"/>
    <property type="project" value="InterPro"/>
</dbReference>
<dbReference type="InterPro" id="IPR003593">
    <property type="entry name" value="AAA+_ATPase"/>
</dbReference>
<protein>
    <submittedName>
        <fullName evidence="5">Spermidine/putrescine ABC transporter ATP-binding protein</fullName>
    </submittedName>
</protein>
<evidence type="ECO:0000313" key="6">
    <source>
        <dbReference type="Proteomes" id="UP000094784"/>
    </source>
</evidence>
<comment type="caution">
    <text evidence="5">The sequence shown here is derived from an EMBL/GenBank/DDBJ whole genome shotgun (WGS) entry which is preliminary data.</text>
</comment>
<proteinExistence type="predicted"/>
<evidence type="ECO:0000256" key="1">
    <source>
        <dbReference type="ARBA" id="ARBA00022448"/>
    </source>
</evidence>
<evidence type="ECO:0000259" key="4">
    <source>
        <dbReference type="PROSITE" id="PS50893"/>
    </source>
</evidence>
<accession>A0A1E4R6D0</accession>
<gene>
    <name evidence="5" type="ORF">BG258_08430</name>
</gene>
<sequence>MLQLSNVSFQYKNKPILQDISFSFPIGQIIGLVGENGSGKSTLLKVLAGLLRSSTGEVVLNGKPISRRSADQIAYLPDTDLFFDYYTGEQLFQHYASQFEDFSYDKACIVAEFLQVDKNTKLRQLSKGNRGRMKMAATLGREVPYYLMDEPFAGLDPIVREQLIKGLIQFTDIENQTILLSTHELYEVEPILDQIILLKAGSITAYENVETLRDVTNKDAVEWMKGFYRHSTKDTDHNYF</sequence>
<dbReference type="Proteomes" id="UP000094784">
    <property type="component" value="Unassembled WGS sequence"/>
</dbReference>
<keyword evidence="2" id="KW-0547">Nucleotide-binding</keyword>
<dbReference type="GO" id="GO:0005524">
    <property type="term" value="F:ATP binding"/>
    <property type="evidence" value="ECO:0007669"/>
    <property type="project" value="UniProtKB-KW"/>
</dbReference>
<dbReference type="OrthoDB" id="9804819at2"/>
<dbReference type="CDD" id="cd03230">
    <property type="entry name" value="ABC_DR_subfamily_A"/>
    <property type="match status" value="1"/>
</dbReference>
<dbReference type="Pfam" id="PF00005">
    <property type="entry name" value="ABC_tran"/>
    <property type="match status" value="1"/>
</dbReference>
<dbReference type="Gene3D" id="3.40.50.300">
    <property type="entry name" value="P-loop containing nucleotide triphosphate hydrolases"/>
    <property type="match status" value="1"/>
</dbReference>
<dbReference type="PANTHER" id="PTHR42939:SF1">
    <property type="entry name" value="ABC TRANSPORTER ATP-BINDING PROTEIN ALBC-RELATED"/>
    <property type="match status" value="1"/>
</dbReference>